<protein>
    <submittedName>
        <fullName evidence="8">Ninjurin-2</fullName>
    </submittedName>
</protein>
<accession>A0A5N5TK09</accession>
<gene>
    <name evidence="8" type="primary">Ninj2_0</name>
    <name evidence="8" type="ORF">Anas_04463</name>
</gene>
<feature type="transmembrane region" description="Helical" evidence="7">
    <location>
        <begin position="91"/>
        <end position="115"/>
    </location>
</feature>
<evidence type="ECO:0000256" key="4">
    <source>
        <dbReference type="ARBA" id="ARBA00022889"/>
    </source>
</evidence>
<evidence type="ECO:0000256" key="5">
    <source>
        <dbReference type="ARBA" id="ARBA00022989"/>
    </source>
</evidence>
<evidence type="ECO:0000313" key="8">
    <source>
        <dbReference type="EMBL" id="KAB7506486.1"/>
    </source>
</evidence>
<dbReference type="AlphaFoldDB" id="A0A5N5TK09"/>
<keyword evidence="6 7" id="KW-0472">Membrane</keyword>
<evidence type="ECO:0000256" key="2">
    <source>
        <dbReference type="ARBA" id="ARBA00008141"/>
    </source>
</evidence>
<comment type="subcellular location">
    <subcellularLocation>
        <location evidence="1">Membrane</location>
        <topology evidence="1">Multi-pass membrane protein</topology>
    </subcellularLocation>
</comment>
<dbReference type="GO" id="GO:0007155">
    <property type="term" value="P:cell adhesion"/>
    <property type="evidence" value="ECO:0007669"/>
    <property type="project" value="UniProtKB-KW"/>
</dbReference>
<dbReference type="Pfam" id="PF04923">
    <property type="entry name" value="Ninjurin"/>
    <property type="match status" value="1"/>
</dbReference>
<keyword evidence="5 7" id="KW-1133">Transmembrane helix</keyword>
<dbReference type="PANTHER" id="PTHR12316">
    <property type="entry name" value="NINJURIN-RELATED"/>
    <property type="match status" value="1"/>
</dbReference>
<dbReference type="GO" id="GO:0042246">
    <property type="term" value="P:tissue regeneration"/>
    <property type="evidence" value="ECO:0007669"/>
    <property type="project" value="InterPro"/>
</dbReference>
<dbReference type="PANTHER" id="PTHR12316:SF17">
    <property type="entry name" value="NINJURIN C, ISOFORM D"/>
    <property type="match status" value="1"/>
</dbReference>
<reference evidence="8 9" key="1">
    <citation type="journal article" date="2019" name="PLoS Biol.">
        <title>Sex chromosomes control vertical transmission of feminizing Wolbachia symbionts in an isopod.</title>
        <authorList>
            <person name="Becking T."/>
            <person name="Chebbi M.A."/>
            <person name="Giraud I."/>
            <person name="Moumen B."/>
            <person name="Laverre T."/>
            <person name="Caubet Y."/>
            <person name="Peccoud J."/>
            <person name="Gilbert C."/>
            <person name="Cordaux R."/>
        </authorList>
    </citation>
    <scope>NUCLEOTIDE SEQUENCE [LARGE SCALE GENOMIC DNA]</scope>
    <source>
        <strain evidence="8">ANa2</strain>
        <tissue evidence="8">Whole body excluding digestive tract and cuticle</tissue>
    </source>
</reference>
<keyword evidence="3 7" id="KW-0812">Transmembrane</keyword>
<evidence type="ECO:0000256" key="3">
    <source>
        <dbReference type="ARBA" id="ARBA00022692"/>
    </source>
</evidence>
<proteinExistence type="inferred from homology"/>
<dbReference type="InterPro" id="IPR007007">
    <property type="entry name" value="Ninjurin"/>
</dbReference>
<evidence type="ECO:0000256" key="7">
    <source>
        <dbReference type="SAM" id="Phobius"/>
    </source>
</evidence>
<sequence>MEDILLGFIKLDTYDHNSITTEVGIFSKLLKRLYPCGKGSLKKWSKDLNVNRYATKKTIAQGMLDIALLTANASQLRYVLSLGEKHEFYEIMLGLIITSITLQVMSIIMAIVLALTNINDPRLQKAAEILNIIILGINKLVLSNDLIKTGFVSKGYDGGNQTNENPTSS</sequence>
<dbReference type="EMBL" id="SEYY01000786">
    <property type="protein sequence ID" value="KAB7506486.1"/>
    <property type="molecule type" value="Genomic_DNA"/>
</dbReference>
<dbReference type="OrthoDB" id="6114058at2759"/>
<keyword evidence="4" id="KW-0130">Cell adhesion</keyword>
<organism evidence="8 9">
    <name type="scientific">Armadillidium nasatum</name>
    <dbReference type="NCBI Taxonomy" id="96803"/>
    <lineage>
        <taxon>Eukaryota</taxon>
        <taxon>Metazoa</taxon>
        <taxon>Ecdysozoa</taxon>
        <taxon>Arthropoda</taxon>
        <taxon>Crustacea</taxon>
        <taxon>Multicrustacea</taxon>
        <taxon>Malacostraca</taxon>
        <taxon>Eumalacostraca</taxon>
        <taxon>Peracarida</taxon>
        <taxon>Isopoda</taxon>
        <taxon>Oniscidea</taxon>
        <taxon>Crinocheta</taxon>
        <taxon>Armadillidiidae</taxon>
        <taxon>Armadillidium</taxon>
    </lineage>
</organism>
<evidence type="ECO:0000256" key="6">
    <source>
        <dbReference type="ARBA" id="ARBA00023136"/>
    </source>
</evidence>
<keyword evidence="9" id="KW-1185">Reference proteome</keyword>
<evidence type="ECO:0000313" key="9">
    <source>
        <dbReference type="Proteomes" id="UP000326759"/>
    </source>
</evidence>
<evidence type="ECO:0000256" key="1">
    <source>
        <dbReference type="ARBA" id="ARBA00004141"/>
    </source>
</evidence>
<name>A0A5N5TK09_9CRUS</name>
<dbReference type="GO" id="GO:0016020">
    <property type="term" value="C:membrane"/>
    <property type="evidence" value="ECO:0007669"/>
    <property type="project" value="UniProtKB-SubCell"/>
</dbReference>
<dbReference type="Proteomes" id="UP000326759">
    <property type="component" value="Unassembled WGS sequence"/>
</dbReference>
<comment type="caution">
    <text evidence="8">The sequence shown here is derived from an EMBL/GenBank/DDBJ whole genome shotgun (WGS) entry which is preliminary data.</text>
</comment>
<comment type="similarity">
    <text evidence="2">Belongs to the ninjurin family.</text>
</comment>